<protein>
    <submittedName>
        <fullName evidence="1">Uncharacterized protein</fullName>
    </submittedName>
</protein>
<dbReference type="AlphaFoldDB" id="A0A6I0V8N0"/>
<evidence type="ECO:0000313" key="1">
    <source>
        <dbReference type="EMBL" id="KAB6028283.1"/>
    </source>
</evidence>
<accession>A0A6I0V8N0</accession>
<comment type="caution">
    <text evidence="1">The sequence shown here is derived from an EMBL/GenBank/DDBJ whole genome shotgun (WGS) entry which is preliminary data.</text>
</comment>
<reference evidence="1 2" key="1">
    <citation type="journal article" date="2019" name="Nat. Med.">
        <title>A library of human gut bacterial isolates paired with longitudinal multiomics data enables mechanistic microbiome research.</title>
        <authorList>
            <person name="Poyet M."/>
            <person name="Groussin M."/>
            <person name="Gibbons S.M."/>
            <person name="Avila-Pacheco J."/>
            <person name="Jiang X."/>
            <person name="Kearney S.M."/>
            <person name="Perrotta A.R."/>
            <person name="Berdy B."/>
            <person name="Zhao S."/>
            <person name="Lieberman T.D."/>
            <person name="Swanson P.K."/>
            <person name="Smith M."/>
            <person name="Roesemann S."/>
            <person name="Alexander J.E."/>
            <person name="Rich S.A."/>
            <person name="Livny J."/>
            <person name="Vlamakis H."/>
            <person name="Clish C."/>
            <person name="Bullock K."/>
            <person name="Deik A."/>
            <person name="Scott J."/>
            <person name="Pierce K.A."/>
            <person name="Xavier R.J."/>
            <person name="Alm E.J."/>
        </authorList>
    </citation>
    <scope>NUCLEOTIDE SEQUENCE [LARGE SCALE GENOMIC DNA]</scope>
    <source>
        <strain evidence="1 2">BIOML-A26</strain>
    </source>
</reference>
<gene>
    <name evidence="1" type="ORF">GA542_10070</name>
</gene>
<dbReference type="EMBL" id="WDFR01000009">
    <property type="protein sequence ID" value="KAB6028283.1"/>
    <property type="molecule type" value="Genomic_DNA"/>
</dbReference>
<sequence length="92" mass="10424">MTHRKLKNVPDAELDDYVDYHWDDIEAEAAKAGVGAEDLLFDDLVRRNRLDRFGPEVLELISDGLYGEEEVDQAFWMGGILDGVEKAGRRDA</sequence>
<dbReference type="Proteomes" id="UP000470926">
    <property type="component" value="Unassembled WGS sequence"/>
</dbReference>
<proteinExistence type="predicted"/>
<evidence type="ECO:0000313" key="2">
    <source>
        <dbReference type="Proteomes" id="UP000470926"/>
    </source>
</evidence>
<name>A0A6I0V8N0_BIFAD</name>
<organism evidence="1 2">
    <name type="scientific">Bifidobacterium adolescentis</name>
    <dbReference type="NCBI Taxonomy" id="1680"/>
    <lineage>
        <taxon>Bacteria</taxon>
        <taxon>Bacillati</taxon>
        <taxon>Actinomycetota</taxon>
        <taxon>Actinomycetes</taxon>
        <taxon>Bifidobacteriales</taxon>
        <taxon>Bifidobacteriaceae</taxon>
        <taxon>Bifidobacterium</taxon>
    </lineage>
</organism>